<accession>A0AAU9CCM4</accession>
<evidence type="ECO:0000256" key="6">
    <source>
        <dbReference type="ARBA" id="ARBA00023065"/>
    </source>
</evidence>
<dbReference type="KEGG" id="meiy:MIN45_P2105"/>
<evidence type="ECO:0000256" key="1">
    <source>
        <dbReference type="ARBA" id="ARBA00004651"/>
    </source>
</evidence>
<evidence type="ECO:0000256" key="5">
    <source>
        <dbReference type="ARBA" id="ARBA00022989"/>
    </source>
</evidence>
<comment type="similarity">
    <text evidence="8">Belongs to the anion channel-forming bestrophin (TC 1.A.46) family.</text>
</comment>
<sequence length="306" mass="35646">MIHSTRTNFFGFLTSGWKSLLFLLGVTLLAEMIYNRFTDNQVLPLGIDHVGFFVTAISIFLVFRLNEAYGRWWEARKLWGQLVNTSRDFGRQVASWVEHPLVRRQLIQRQIAYVNALRIALRHGPRWDDAPERWREIVPYLDRTELEAMRWVGNIPAQIVRLHSCQLWHHFTESVPDRLLLCQLDRTLSALYDIQGGCERIKNTSFPDRVAKFTFAFVWLFAIALPFIVLDASLDSRDVKEVVLVTFMSYVLVTMERLGRELKNPFENQPNDTPMTALCRTIEIDLRQFLGEEAPPPLKPRKGVLM</sequence>
<protein>
    <submittedName>
        <fullName evidence="10">Ion channel-forming bestrophin family protein</fullName>
    </submittedName>
</protein>
<keyword evidence="3" id="KW-1003">Cell membrane</keyword>
<name>A0AAU9CCM4_9GAMM</name>
<keyword evidence="6" id="KW-0406">Ion transport</keyword>
<feature type="transmembrane region" description="Helical" evidence="9">
    <location>
        <begin position="42"/>
        <end position="63"/>
    </location>
</feature>
<dbReference type="GO" id="GO:0005886">
    <property type="term" value="C:plasma membrane"/>
    <property type="evidence" value="ECO:0007669"/>
    <property type="project" value="UniProtKB-SubCell"/>
</dbReference>
<comment type="subcellular location">
    <subcellularLocation>
        <location evidence="1">Cell membrane</location>
        <topology evidence="1">Multi-pass membrane protein</topology>
    </subcellularLocation>
</comment>
<keyword evidence="7 9" id="KW-0472">Membrane</keyword>
<keyword evidence="4 9" id="KW-0812">Transmembrane</keyword>
<keyword evidence="11" id="KW-1185">Reference proteome</keyword>
<gene>
    <name evidence="10" type="ORF">MIN45_P2105</name>
</gene>
<dbReference type="Pfam" id="PF25539">
    <property type="entry name" value="Bestrophin_2"/>
    <property type="match status" value="1"/>
</dbReference>
<evidence type="ECO:0000313" key="11">
    <source>
        <dbReference type="Proteomes" id="UP001321450"/>
    </source>
</evidence>
<evidence type="ECO:0000313" key="10">
    <source>
        <dbReference type="EMBL" id="BCX89732.1"/>
    </source>
</evidence>
<dbReference type="GO" id="GO:0005254">
    <property type="term" value="F:chloride channel activity"/>
    <property type="evidence" value="ECO:0007669"/>
    <property type="project" value="InterPro"/>
</dbReference>
<dbReference type="InterPro" id="IPR044669">
    <property type="entry name" value="YneE/VCCN1/2-like"/>
</dbReference>
<dbReference type="Proteomes" id="UP001321450">
    <property type="component" value="Chromosome"/>
</dbReference>
<reference evidence="11" key="1">
    <citation type="journal article" date="2024" name="Int. J. Syst. Evol. Microbiol.">
        <title>Methylomarinovum tepidoasis sp. nov., a moderately thermophilic methanotroph of the family Methylothermaceae isolated from a deep-sea hydrothermal field.</title>
        <authorList>
            <person name="Hirayama H."/>
            <person name="Takaki Y."/>
            <person name="Abe M."/>
            <person name="Miyazaki M."/>
            <person name="Uematsu K."/>
            <person name="Matsui Y."/>
            <person name="Takai K."/>
        </authorList>
    </citation>
    <scope>NUCLEOTIDE SEQUENCE [LARGE SCALE GENOMIC DNA]</scope>
    <source>
        <strain evidence="11">IN45</strain>
    </source>
</reference>
<organism evidence="10 11">
    <name type="scientific">Methylomarinovum tepidoasis</name>
    <dbReference type="NCBI Taxonomy" id="2840183"/>
    <lineage>
        <taxon>Bacteria</taxon>
        <taxon>Pseudomonadati</taxon>
        <taxon>Pseudomonadota</taxon>
        <taxon>Gammaproteobacteria</taxon>
        <taxon>Methylococcales</taxon>
        <taxon>Methylothermaceae</taxon>
        <taxon>Methylomarinovum</taxon>
    </lineage>
</organism>
<feature type="transmembrane region" description="Helical" evidence="9">
    <location>
        <begin position="210"/>
        <end position="230"/>
    </location>
</feature>
<proteinExistence type="inferred from homology"/>
<feature type="transmembrane region" description="Helical" evidence="9">
    <location>
        <begin position="9"/>
        <end position="30"/>
    </location>
</feature>
<evidence type="ECO:0000256" key="7">
    <source>
        <dbReference type="ARBA" id="ARBA00023136"/>
    </source>
</evidence>
<evidence type="ECO:0000256" key="4">
    <source>
        <dbReference type="ARBA" id="ARBA00022692"/>
    </source>
</evidence>
<dbReference type="RefSeq" id="WP_286292230.1">
    <property type="nucleotide sequence ID" value="NZ_AP024718.1"/>
</dbReference>
<dbReference type="EMBL" id="AP024718">
    <property type="protein sequence ID" value="BCX89732.1"/>
    <property type="molecule type" value="Genomic_DNA"/>
</dbReference>
<evidence type="ECO:0000256" key="8">
    <source>
        <dbReference type="ARBA" id="ARBA00034708"/>
    </source>
</evidence>
<evidence type="ECO:0000256" key="9">
    <source>
        <dbReference type="SAM" id="Phobius"/>
    </source>
</evidence>
<keyword evidence="2" id="KW-0813">Transport</keyword>
<evidence type="ECO:0000256" key="3">
    <source>
        <dbReference type="ARBA" id="ARBA00022475"/>
    </source>
</evidence>
<feature type="transmembrane region" description="Helical" evidence="9">
    <location>
        <begin position="242"/>
        <end position="259"/>
    </location>
</feature>
<dbReference type="AlphaFoldDB" id="A0AAU9CCM4"/>
<dbReference type="PANTHER" id="PTHR33281">
    <property type="entry name" value="UPF0187 PROTEIN YNEE"/>
    <property type="match status" value="1"/>
</dbReference>
<dbReference type="PANTHER" id="PTHR33281:SF19">
    <property type="entry name" value="VOLTAGE-DEPENDENT ANION CHANNEL-FORMING PROTEIN YNEE"/>
    <property type="match status" value="1"/>
</dbReference>
<keyword evidence="5 9" id="KW-1133">Transmembrane helix</keyword>
<evidence type="ECO:0000256" key="2">
    <source>
        <dbReference type="ARBA" id="ARBA00022448"/>
    </source>
</evidence>